<accession>A0A380KDQ3</accession>
<gene>
    <name evidence="1" type="ORF">NCTC12224_01868</name>
</gene>
<dbReference type="EMBL" id="UHFN01000007">
    <property type="protein sequence ID" value="SUN62407.1"/>
    <property type="molecule type" value="Genomic_DNA"/>
</dbReference>
<sequence>MNLIEFLDSHDKAMSAMNNVIDMVEDGNYRLGDELISVAEVVEELAEELATVKHYIKELETMFLNREADYGDKKNV</sequence>
<proteinExistence type="predicted"/>
<keyword evidence="2" id="KW-1185">Reference proteome</keyword>
<protein>
    <submittedName>
        <fullName evidence="1">Uncharacterized protein</fullName>
    </submittedName>
</protein>
<organism evidence="1 2">
    <name type="scientific">Streptococcus hyointestinalis</name>
    <dbReference type="NCBI Taxonomy" id="1337"/>
    <lineage>
        <taxon>Bacteria</taxon>
        <taxon>Bacillati</taxon>
        <taxon>Bacillota</taxon>
        <taxon>Bacilli</taxon>
        <taxon>Lactobacillales</taxon>
        <taxon>Streptococcaceae</taxon>
        <taxon>Streptococcus</taxon>
    </lineage>
</organism>
<evidence type="ECO:0000313" key="1">
    <source>
        <dbReference type="EMBL" id="SUN62407.1"/>
    </source>
</evidence>
<dbReference type="AlphaFoldDB" id="A0A380KDQ3"/>
<reference evidence="1 2" key="1">
    <citation type="submission" date="2018-06" db="EMBL/GenBank/DDBJ databases">
        <authorList>
            <consortium name="Pathogen Informatics"/>
            <person name="Doyle S."/>
        </authorList>
    </citation>
    <scope>NUCLEOTIDE SEQUENCE [LARGE SCALE GENOMIC DNA]</scope>
    <source>
        <strain evidence="1 2">NCTC12224</strain>
    </source>
</reference>
<name>A0A380KDQ3_9STRE</name>
<evidence type="ECO:0000313" key="2">
    <source>
        <dbReference type="Proteomes" id="UP000254924"/>
    </source>
</evidence>
<dbReference type="Proteomes" id="UP000254924">
    <property type="component" value="Unassembled WGS sequence"/>
</dbReference>